<dbReference type="CDD" id="cd17546">
    <property type="entry name" value="REC_hyHK_CKI1_RcsC-like"/>
    <property type="match status" value="1"/>
</dbReference>
<dbReference type="InterPro" id="IPR003018">
    <property type="entry name" value="GAF"/>
</dbReference>
<sequence length="1292" mass="138764">MGSHPFELDRVSSRTCIEYETLKYFPDLPVSHDGYDASAASTKLHTSADTTLTGLVQLAACQTAAERAFLFVFGASSDFAVAEATSTSPLVADRDNASGGHGHGQDIWLCGGAYPRHPGHDSSSSSSSSIFGQTDPDEIFCDTPPTNDGTADARAPPLEVVHIPDLAKDQRYASSPFATASPTSRPLPVRSYTSVPLKTRRGVRIGVLCVVNTTLASWGPANTATLRHISRGIMTYLEVRRTASAYRRHLRMNRGIGSFLEGHGSLGGWQDGPNTGAFADVRDQEGRLNKPQQEAQRDDRLRSAAAAIISSPPLASRGANSIPSRQYHPPRHLSSPPSPYSPPPATPQGGDVDQDGEGPDYFGPDAGRQQSLPLKAPILEALAGADTSDGEHGRIFSRAANLIREATEIEACIFFDAQTTRFATLSSYAGETGRQLSTKGRSLPSISSRSSRSRSSGSGSGNSSSGSGSGSEASSAPCRVLGFSSSQASSVDGLAFQHSKTSLDEKLLAKLCGRYPTGRIFNFDAAGELQSSGSDDEYRHVPRPQTRPADVASPGPPRPRRAKPWSRSREGATILQAFPGARSVAFVPFRDHRTDRWFASAVAYTYNPMRIFTSGEELAYLRAFGMLAMSETHRAEIMTTQKAKDDVLNSLSHELRSPLHGVVLGIELLQDTVLDVFQGGLLHSIDTCGRTLVDTIDHLLDFTKINNYSKASATAQTGAPGKNVTRMQSSRETQVARLRRDIRSTFVRVSLDALVEEVVESVFTGHTYQFSTPVQRGHGFAGLKNNPMSPGQASNDINISRRTSGAKEGDRLSVSLQIQPGCNWVFETQPGAIRRLLMNIFSNALKYTTSGSVRVRLTQRESSRDSRAGLRLVTMSVIDTGIGIGEDFLLNDLYRPFAQETTLSVGTGLGLSIVKQISSTLGGEVRVNSTRGIGTTASITIPMVASPMSAETAAEDTPNAATYDASFTSCVEDLRGLRVHVTGYTTTLPATHSQWLDMDIVEATCRDWLGMQVISEADIQNGTVPDIILSTQSAMPHFQTAAASSPPCVVVCSNAFDAFNLATSQASTSSSGTYEFLSHPLGPRKLANTLVLAHQRWHGQDSRRTQVPQDIGPRPSNESTLPDIDFTTSPWDEPPSDTAITVGLQALVDGTVEPPSLDAMVSLPPTLKKFLLVDDNHINLKILSAYMTKLGRPFATAVNGLEAVEAFCAAPTSFSCILMDISMPVMDGFEATRRVRDFEREKGLPLTTIFALSGLASAAAQQEAHASGVNTFLAKPVKLHELRALLAAEGLL</sequence>
<proteinExistence type="predicted"/>
<name>A0A9P8V9R5_9PEZI</name>
<feature type="domain" description="Histidine kinase" evidence="8">
    <location>
        <begin position="650"/>
        <end position="945"/>
    </location>
</feature>
<dbReference type="InterPro" id="IPR005467">
    <property type="entry name" value="His_kinase_dom"/>
</dbReference>
<dbReference type="SUPFAM" id="SSF52172">
    <property type="entry name" value="CheY-like"/>
    <property type="match status" value="1"/>
</dbReference>
<evidence type="ECO:0000256" key="3">
    <source>
        <dbReference type="ARBA" id="ARBA00022553"/>
    </source>
</evidence>
<keyword evidence="4" id="KW-0808">Transferase</keyword>
<dbReference type="Gene3D" id="3.30.565.10">
    <property type="entry name" value="Histidine kinase-like ATPase, C-terminal domain"/>
    <property type="match status" value="1"/>
</dbReference>
<feature type="compositionally biased region" description="Low complexity" evidence="7">
    <location>
        <begin position="303"/>
        <end position="317"/>
    </location>
</feature>
<dbReference type="SUPFAM" id="SSF47384">
    <property type="entry name" value="Homodimeric domain of signal transducing histidine kinase"/>
    <property type="match status" value="1"/>
</dbReference>
<dbReference type="EC" id="2.7.13.3" evidence="2"/>
<evidence type="ECO:0000256" key="2">
    <source>
        <dbReference type="ARBA" id="ARBA00012438"/>
    </source>
</evidence>
<dbReference type="InterPro" id="IPR011006">
    <property type="entry name" value="CheY-like_superfamily"/>
</dbReference>
<dbReference type="InterPro" id="IPR036097">
    <property type="entry name" value="HisK_dim/P_sf"/>
</dbReference>
<reference evidence="10" key="1">
    <citation type="journal article" date="2021" name="Nat. Commun.">
        <title>Genetic determinants of endophytism in the Arabidopsis root mycobiome.</title>
        <authorList>
            <person name="Mesny F."/>
            <person name="Miyauchi S."/>
            <person name="Thiergart T."/>
            <person name="Pickel B."/>
            <person name="Atanasova L."/>
            <person name="Karlsson M."/>
            <person name="Huettel B."/>
            <person name="Barry K.W."/>
            <person name="Haridas S."/>
            <person name="Chen C."/>
            <person name="Bauer D."/>
            <person name="Andreopoulos W."/>
            <person name="Pangilinan J."/>
            <person name="LaButti K."/>
            <person name="Riley R."/>
            <person name="Lipzen A."/>
            <person name="Clum A."/>
            <person name="Drula E."/>
            <person name="Henrissat B."/>
            <person name="Kohler A."/>
            <person name="Grigoriev I.V."/>
            <person name="Martin F.M."/>
            <person name="Hacquard S."/>
        </authorList>
    </citation>
    <scope>NUCLEOTIDE SEQUENCE</scope>
    <source>
        <strain evidence="10">MPI-SDFR-AT-0117</strain>
    </source>
</reference>
<dbReference type="InterPro" id="IPR003594">
    <property type="entry name" value="HATPase_dom"/>
</dbReference>
<dbReference type="SMART" id="SM00387">
    <property type="entry name" value="HATPase_c"/>
    <property type="match status" value="1"/>
</dbReference>
<protein>
    <recommendedName>
        <fullName evidence="2">histidine kinase</fullName>
        <ecNumber evidence="2">2.7.13.3</ecNumber>
    </recommendedName>
</protein>
<dbReference type="InterPro" id="IPR029016">
    <property type="entry name" value="GAF-like_dom_sf"/>
</dbReference>
<dbReference type="Gene3D" id="3.40.50.2300">
    <property type="match status" value="1"/>
</dbReference>
<dbReference type="OrthoDB" id="303614at2759"/>
<dbReference type="Pfam" id="PF02518">
    <property type="entry name" value="HATPase_c"/>
    <property type="match status" value="1"/>
</dbReference>
<dbReference type="Pfam" id="PF00512">
    <property type="entry name" value="HisKA"/>
    <property type="match status" value="1"/>
</dbReference>
<evidence type="ECO:0000313" key="10">
    <source>
        <dbReference type="EMBL" id="KAH6685898.1"/>
    </source>
</evidence>
<feature type="region of interest" description="Disordered" evidence="7">
    <location>
        <begin position="1097"/>
        <end position="1122"/>
    </location>
</feature>
<dbReference type="Gene3D" id="3.30.450.40">
    <property type="match status" value="1"/>
</dbReference>
<dbReference type="Proteomes" id="UP000770015">
    <property type="component" value="Unassembled WGS sequence"/>
</dbReference>
<dbReference type="PANTHER" id="PTHR43047">
    <property type="entry name" value="TWO-COMPONENT HISTIDINE PROTEIN KINASE"/>
    <property type="match status" value="1"/>
</dbReference>
<dbReference type="GO" id="GO:0009927">
    <property type="term" value="F:histidine phosphotransfer kinase activity"/>
    <property type="evidence" value="ECO:0007669"/>
    <property type="project" value="TreeGrafter"/>
</dbReference>
<keyword evidence="5 10" id="KW-0418">Kinase</keyword>
<gene>
    <name evidence="10" type="ORF">F5X68DRAFT_17467</name>
</gene>
<dbReference type="InterPro" id="IPR003661">
    <property type="entry name" value="HisK_dim/P_dom"/>
</dbReference>
<comment type="catalytic activity">
    <reaction evidence="1">
        <text>ATP + protein L-histidine = ADP + protein N-phospho-L-histidine.</text>
        <dbReference type="EC" id="2.7.13.3"/>
    </reaction>
</comment>
<evidence type="ECO:0000313" key="11">
    <source>
        <dbReference type="Proteomes" id="UP000770015"/>
    </source>
</evidence>
<feature type="modified residue" description="4-aspartylphosphate" evidence="6">
    <location>
        <position position="1220"/>
    </location>
</feature>
<dbReference type="SMART" id="SM00388">
    <property type="entry name" value="HisKA"/>
    <property type="match status" value="1"/>
</dbReference>
<dbReference type="CDD" id="cd00082">
    <property type="entry name" value="HisKA"/>
    <property type="match status" value="1"/>
</dbReference>
<dbReference type="InterPro" id="IPR004358">
    <property type="entry name" value="Sig_transdc_His_kin-like_C"/>
</dbReference>
<dbReference type="SMART" id="SM00065">
    <property type="entry name" value="GAF"/>
    <property type="match status" value="1"/>
</dbReference>
<dbReference type="InterPro" id="IPR001789">
    <property type="entry name" value="Sig_transdc_resp-reg_receiver"/>
</dbReference>
<evidence type="ECO:0000259" key="9">
    <source>
        <dbReference type="PROSITE" id="PS50110"/>
    </source>
</evidence>
<keyword evidence="11" id="KW-1185">Reference proteome</keyword>
<dbReference type="Pfam" id="PF00072">
    <property type="entry name" value="Response_reg"/>
    <property type="match status" value="1"/>
</dbReference>
<evidence type="ECO:0000256" key="5">
    <source>
        <dbReference type="ARBA" id="ARBA00022777"/>
    </source>
</evidence>
<dbReference type="EMBL" id="JAGSXJ010000014">
    <property type="protein sequence ID" value="KAH6685898.1"/>
    <property type="molecule type" value="Genomic_DNA"/>
</dbReference>
<dbReference type="Gene3D" id="1.10.287.130">
    <property type="match status" value="1"/>
</dbReference>
<comment type="caution">
    <text evidence="10">The sequence shown here is derived from an EMBL/GenBank/DDBJ whole genome shotgun (WGS) entry which is preliminary data.</text>
</comment>
<evidence type="ECO:0000259" key="8">
    <source>
        <dbReference type="PROSITE" id="PS50109"/>
    </source>
</evidence>
<feature type="region of interest" description="Disordered" evidence="7">
    <location>
        <begin position="531"/>
        <end position="568"/>
    </location>
</feature>
<dbReference type="InterPro" id="IPR036890">
    <property type="entry name" value="HATPase_C_sf"/>
</dbReference>
<dbReference type="SMART" id="SM00448">
    <property type="entry name" value="REC"/>
    <property type="match status" value="1"/>
</dbReference>
<evidence type="ECO:0000256" key="4">
    <source>
        <dbReference type="ARBA" id="ARBA00022679"/>
    </source>
</evidence>
<dbReference type="SUPFAM" id="SSF55781">
    <property type="entry name" value="GAF domain-like"/>
    <property type="match status" value="1"/>
</dbReference>
<dbReference type="SUPFAM" id="SSF55874">
    <property type="entry name" value="ATPase domain of HSP90 chaperone/DNA topoisomerase II/histidine kinase"/>
    <property type="match status" value="1"/>
</dbReference>
<dbReference type="GO" id="GO:0005886">
    <property type="term" value="C:plasma membrane"/>
    <property type="evidence" value="ECO:0007669"/>
    <property type="project" value="TreeGrafter"/>
</dbReference>
<evidence type="ECO:0000256" key="1">
    <source>
        <dbReference type="ARBA" id="ARBA00000085"/>
    </source>
</evidence>
<feature type="region of interest" description="Disordered" evidence="7">
    <location>
        <begin position="267"/>
        <end position="369"/>
    </location>
</feature>
<accession>A0A9P8V9R5</accession>
<dbReference type="PRINTS" id="PR00344">
    <property type="entry name" value="BCTRLSENSOR"/>
</dbReference>
<evidence type="ECO:0000256" key="6">
    <source>
        <dbReference type="PROSITE-ProRule" id="PRU00169"/>
    </source>
</evidence>
<organism evidence="10 11">
    <name type="scientific">Plectosphaerella plurivora</name>
    <dbReference type="NCBI Taxonomy" id="936078"/>
    <lineage>
        <taxon>Eukaryota</taxon>
        <taxon>Fungi</taxon>
        <taxon>Dikarya</taxon>
        <taxon>Ascomycota</taxon>
        <taxon>Pezizomycotina</taxon>
        <taxon>Sordariomycetes</taxon>
        <taxon>Hypocreomycetidae</taxon>
        <taxon>Glomerellales</taxon>
        <taxon>Plectosphaerellaceae</taxon>
        <taxon>Plectosphaerella</taxon>
    </lineage>
</organism>
<dbReference type="PROSITE" id="PS50109">
    <property type="entry name" value="HIS_KIN"/>
    <property type="match status" value="1"/>
</dbReference>
<evidence type="ECO:0000256" key="7">
    <source>
        <dbReference type="SAM" id="MobiDB-lite"/>
    </source>
</evidence>
<feature type="compositionally biased region" description="Pro residues" evidence="7">
    <location>
        <begin position="336"/>
        <end position="346"/>
    </location>
</feature>
<feature type="region of interest" description="Disordered" evidence="7">
    <location>
        <begin position="431"/>
        <end position="477"/>
    </location>
</feature>
<feature type="region of interest" description="Disordered" evidence="7">
    <location>
        <begin position="118"/>
        <end position="138"/>
    </location>
</feature>
<feature type="domain" description="Response regulatory" evidence="9">
    <location>
        <begin position="1169"/>
        <end position="1290"/>
    </location>
</feature>
<dbReference type="PROSITE" id="PS50110">
    <property type="entry name" value="RESPONSE_REGULATORY"/>
    <property type="match status" value="1"/>
</dbReference>
<dbReference type="PANTHER" id="PTHR43047:SF72">
    <property type="entry name" value="OSMOSENSING HISTIDINE PROTEIN KINASE SLN1"/>
    <property type="match status" value="1"/>
</dbReference>
<dbReference type="GO" id="GO:0000155">
    <property type="term" value="F:phosphorelay sensor kinase activity"/>
    <property type="evidence" value="ECO:0007669"/>
    <property type="project" value="InterPro"/>
</dbReference>
<feature type="compositionally biased region" description="Low complexity" evidence="7">
    <location>
        <begin position="440"/>
        <end position="475"/>
    </location>
</feature>
<keyword evidence="3 6" id="KW-0597">Phosphoprotein</keyword>